<dbReference type="Proteomes" id="UP000677436">
    <property type="component" value="Chromosome"/>
</dbReference>
<dbReference type="InterPro" id="IPR003593">
    <property type="entry name" value="AAA+_ATPase"/>
</dbReference>
<dbReference type="Gene3D" id="3.40.50.300">
    <property type="entry name" value="P-loop containing nucleotide triphosphate hydrolases"/>
    <property type="match status" value="1"/>
</dbReference>
<dbReference type="RefSeq" id="WP_212773078.1">
    <property type="nucleotide sequence ID" value="NZ_AP024601.1"/>
</dbReference>
<evidence type="ECO:0000256" key="2">
    <source>
        <dbReference type="ARBA" id="ARBA00022840"/>
    </source>
</evidence>
<gene>
    <name evidence="4" type="ORF">JIR001_25600</name>
</gene>
<dbReference type="InterPro" id="IPR027417">
    <property type="entry name" value="P-loop_NTPase"/>
</dbReference>
<evidence type="ECO:0000259" key="3">
    <source>
        <dbReference type="PROSITE" id="PS50893"/>
    </source>
</evidence>
<proteinExistence type="predicted"/>
<protein>
    <recommendedName>
        <fullName evidence="3">ABC transporter domain-containing protein</fullName>
    </recommendedName>
</protein>
<sequence>MIELHRITKQFGTFRAVNQVSLTVSKGSVFGLLGANGAGKTTLIRIMCGILPPTSGRGQVLGHDIVKERAQIKKRIGYMSQKFSLYPDLTVEENIRFYAQLYGVDQIKKRVEELIEQFSLQDVAKKRMAALGGGVRQRVAFASAIVHMPPLLFLDEPTSGVDPLTRRLFWERLYELTEKGMTILVTTHYMDEAERCDQVALMNKGQIVAKGKVDELKERYAAELGTARPTLEEIFVHVISQGGEDVQEKLG</sequence>
<dbReference type="KEGG" id="pabs:JIR001_25600"/>
<dbReference type="GO" id="GO:0005524">
    <property type="term" value="F:ATP binding"/>
    <property type="evidence" value="ECO:0007669"/>
    <property type="project" value="UniProtKB-KW"/>
</dbReference>
<evidence type="ECO:0000313" key="4">
    <source>
        <dbReference type="EMBL" id="BCU82777.1"/>
    </source>
</evidence>
<dbReference type="EMBL" id="AP024601">
    <property type="protein sequence ID" value="BCU82777.1"/>
    <property type="molecule type" value="Genomic_DNA"/>
</dbReference>
<dbReference type="PANTHER" id="PTHR43038">
    <property type="entry name" value="ATP-BINDING CASSETTE, SUB-FAMILY H, MEMBER 1"/>
    <property type="match status" value="1"/>
</dbReference>
<reference evidence="4" key="1">
    <citation type="journal article" date="2013" name="Int. J. Syst. Evol. Microbiol.">
        <title>Polycladomyces abyssicola gen. nov., sp. nov., a thermophilic filamentous bacterium isolated from hemipelagic sediment.</title>
        <authorList>
            <person name="Tsubouchi T."/>
            <person name="Shimane Y."/>
            <person name="Mori K."/>
            <person name="Usui K."/>
            <person name="Hiraki T."/>
            <person name="Tame A."/>
            <person name="Uematsu K."/>
            <person name="Maruyama T."/>
            <person name="Hatada Y."/>
        </authorList>
    </citation>
    <scope>NUCLEOTIDE SEQUENCE</scope>
    <source>
        <strain evidence="4">JIR-001</strain>
    </source>
</reference>
<accession>A0A8D5UJ41</accession>
<dbReference type="SMART" id="SM00382">
    <property type="entry name" value="AAA"/>
    <property type="match status" value="1"/>
</dbReference>
<dbReference type="InterPro" id="IPR003439">
    <property type="entry name" value="ABC_transporter-like_ATP-bd"/>
</dbReference>
<keyword evidence="2" id="KW-0067">ATP-binding</keyword>
<organism evidence="4 5">
    <name type="scientific">Polycladomyces abyssicola</name>
    <dbReference type="NCBI Taxonomy" id="1125966"/>
    <lineage>
        <taxon>Bacteria</taxon>
        <taxon>Bacillati</taxon>
        <taxon>Bacillota</taxon>
        <taxon>Bacilli</taxon>
        <taxon>Bacillales</taxon>
        <taxon>Thermoactinomycetaceae</taxon>
        <taxon>Polycladomyces</taxon>
    </lineage>
</organism>
<name>A0A8D5UJ41_9BACL</name>
<keyword evidence="5" id="KW-1185">Reference proteome</keyword>
<keyword evidence="1" id="KW-0547">Nucleotide-binding</keyword>
<dbReference type="GO" id="GO:0016887">
    <property type="term" value="F:ATP hydrolysis activity"/>
    <property type="evidence" value="ECO:0007669"/>
    <property type="project" value="InterPro"/>
</dbReference>
<reference evidence="4" key="2">
    <citation type="journal article" date="2021" name="Microbiol. Resour. Announc.">
        <title>Complete Genome Sequence of Polycladomyces abyssicola JIR-001T, Isolated from Hemipelagic Sediment in Deep Seawater.</title>
        <authorList>
            <person name="Tsubouchi T."/>
            <person name="Kaneko Y."/>
        </authorList>
    </citation>
    <scope>NUCLEOTIDE SEQUENCE</scope>
    <source>
        <strain evidence="4">JIR-001</strain>
    </source>
</reference>
<dbReference type="AlphaFoldDB" id="A0A8D5UJ41"/>
<evidence type="ECO:0000256" key="1">
    <source>
        <dbReference type="ARBA" id="ARBA00022741"/>
    </source>
</evidence>
<evidence type="ECO:0000313" key="5">
    <source>
        <dbReference type="Proteomes" id="UP000677436"/>
    </source>
</evidence>
<dbReference type="PROSITE" id="PS50893">
    <property type="entry name" value="ABC_TRANSPORTER_2"/>
    <property type="match status" value="1"/>
</dbReference>
<dbReference type="Pfam" id="PF00005">
    <property type="entry name" value="ABC_tran"/>
    <property type="match status" value="1"/>
</dbReference>
<feature type="domain" description="ABC transporter" evidence="3">
    <location>
        <begin position="2"/>
        <end position="229"/>
    </location>
</feature>
<dbReference type="SUPFAM" id="SSF52540">
    <property type="entry name" value="P-loop containing nucleoside triphosphate hydrolases"/>
    <property type="match status" value="1"/>
</dbReference>
<dbReference type="PANTHER" id="PTHR43038:SF3">
    <property type="entry name" value="ABC TRANSPORTER G FAMILY MEMBER 20 ISOFORM X1"/>
    <property type="match status" value="1"/>
</dbReference>